<feature type="compositionally biased region" description="Gly residues" evidence="1">
    <location>
        <begin position="86"/>
        <end position="95"/>
    </location>
</feature>
<protein>
    <submittedName>
        <fullName evidence="2">Uncharacterized protein</fullName>
    </submittedName>
</protein>
<reference evidence="2" key="2">
    <citation type="submission" date="2021-12" db="EMBL/GenBank/DDBJ databases">
        <title>Resequencing data analysis of finger millet.</title>
        <authorList>
            <person name="Hatakeyama M."/>
            <person name="Aluri S."/>
            <person name="Balachadran M.T."/>
            <person name="Sivarajan S.R."/>
            <person name="Poveda L."/>
            <person name="Shimizu-Inatsugi R."/>
            <person name="Schlapbach R."/>
            <person name="Sreeman S.M."/>
            <person name="Shimizu K.K."/>
        </authorList>
    </citation>
    <scope>NUCLEOTIDE SEQUENCE</scope>
</reference>
<dbReference type="Proteomes" id="UP001054889">
    <property type="component" value="Unassembled WGS sequence"/>
</dbReference>
<gene>
    <name evidence="2" type="primary">gb28468</name>
    <name evidence="2" type="ORF">PR202_gb28468</name>
</gene>
<keyword evidence="3" id="KW-1185">Reference proteome</keyword>
<comment type="caution">
    <text evidence="2">The sequence shown here is derived from an EMBL/GenBank/DDBJ whole genome shotgun (WGS) entry which is preliminary data.</text>
</comment>
<feature type="region of interest" description="Disordered" evidence="1">
    <location>
        <begin position="1"/>
        <end position="95"/>
    </location>
</feature>
<reference evidence="2" key="1">
    <citation type="journal article" date="2018" name="DNA Res.">
        <title>Multiple hybrid de novo genome assembly of finger millet, an orphan allotetraploid crop.</title>
        <authorList>
            <person name="Hatakeyama M."/>
            <person name="Aluri S."/>
            <person name="Balachadran M.T."/>
            <person name="Sivarajan S.R."/>
            <person name="Patrignani A."/>
            <person name="Gruter S."/>
            <person name="Poveda L."/>
            <person name="Shimizu-Inatsugi R."/>
            <person name="Baeten J."/>
            <person name="Francoijs K.J."/>
            <person name="Nataraja K.N."/>
            <person name="Reddy Y.A.N."/>
            <person name="Phadnis S."/>
            <person name="Ravikumar R.L."/>
            <person name="Schlapbach R."/>
            <person name="Sreeman S.M."/>
            <person name="Shimizu K.K."/>
        </authorList>
    </citation>
    <scope>NUCLEOTIDE SEQUENCE</scope>
</reference>
<accession>A0AAV5FWG7</accession>
<evidence type="ECO:0000256" key="1">
    <source>
        <dbReference type="SAM" id="MobiDB-lite"/>
    </source>
</evidence>
<sequence length="95" mass="9661">MKVPDLPWLGVAPSSGGGGAVSVVRDWRIGRRQTSRSRPGEEDGASSRPGPEDGAPSSRRGGAGAVGRDQRSCCHRLGEESVPPNIGGGGGRAVD</sequence>
<evidence type="ECO:0000313" key="3">
    <source>
        <dbReference type="Proteomes" id="UP001054889"/>
    </source>
</evidence>
<feature type="compositionally biased region" description="Basic and acidic residues" evidence="1">
    <location>
        <begin position="68"/>
        <end position="79"/>
    </location>
</feature>
<dbReference type="EMBL" id="BQKI01000097">
    <property type="protein sequence ID" value="GJN39356.1"/>
    <property type="molecule type" value="Genomic_DNA"/>
</dbReference>
<proteinExistence type="predicted"/>
<dbReference type="AlphaFoldDB" id="A0AAV5FWG7"/>
<organism evidence="2 3">
    <name type="scientific">Eleusine coracana subsp. coracana</name>
    <dbReference type="NCBI Taxonomy" id="191504"/>
    <lineage>
        <taxon>Eukaryota</taxon>
        <taxon>Viridiplantae</taxon>
        <taxon>Streptophyta</taxon>
        <taxon>Embryophyta</taxon>
        <taxon>Tracheophyta</taxon>
        <taxon>Spermatophyta</taxon>
        <taxon>Magnoliopsida</taxon>
        <taxon>Liliopsida</taxon>
        <taxon>Poales</taxon>
        <taxon>Poaceae</taxon>
        <taxon>PACMAD clade</taxon>
        <taxon>Chloridoideae</taxon>
        <taxon>Cynodonteae</taxon>
        <taxon>Eleusininae</taxon>
        <taxon>Eleusine</taxon>
    </lineage>
</organism>
<name>A0AAV5FWG7_ELECO</name>
<evidence type="ECO:0000313" key="2">
    <source>
        <dbReference type="EMBL" id="GJN39356.1"/>
    </source>
</evidence>